<accession>A0AAJ1BBG3</accession>
<dbReference type="EMBL" id="JAKNHJ010000005">
    <property type="protein sequence ID" value="MCG4617521.1"/>
    <property type="molecule type" value="Genomic_DNA"/>
</dbReference>
<dbReference type="AlphaFoldDB" id="A0AAJ1BBG3"/>
<gene>
    <name evidence="1" type="ORF">L0M99_03280</name>
</gene>
<name>A0AAJ1BBG3_9ACTO</name>
<dbReference type="RefSeq" id="WP_238127752.1">
    <property type="nucleotide sequence ID" value="NZ_JAKNHJ010000005.1"/>
</dbReference>
<protein>
    <submittedName>
        <fullName evidence="1">Uncharacterized protein</fullName>
    </submittedName>
</protein>
<proteinExistence type="predicted"/>
<evidence type="ECO:0000313" key="1">
    <source>
        <dbReference type="EMBL" id="MCG4617521.1"/>
    </source>
</evidence>
<reference evidence="1" key="1">
    <citation type="submission" date="2022-01" db="EMBL/GenBank/DDBJ databases">
        <title>Collection of gut derived symbiotic bacterial strains cultured from healthy donors.</title>
        <authorList>
            <person name="Lin H."/>
            <person name="Kohout C."/>
            <person name="Waligurski E."/>
            <person name="Pamer E.G."/>
        </authorList>
    </citation>
    <scope>NUCLEOTIDE SEQUENCE</scope>
    <source>
        <strain evidence="1">DFI.7.46</strain>
    </source>
</reference>
<organism evidence="1 2">
    <name type="scientific">Varibaculum cambriense</name>
    <dbReference type="NCBI Taxonomy" id="184870"/>
    <lineage>
        <taxon>Bacteria</taxon>
        <taxon>Bacillati</taxon>
        <taxon>Actinomycetota</taxon>
        <taxon>Actinomycetes</taxon>
        <taxon>Actinomycetales</taxon>
        <taxon>Actinomycetaceae</taxon>
        <taxon>Varibaculum</taxon>
    </lineage>
</organism>
<comment type="caution">
    <text evidence="1">The sequence shown here is derived from an EMBL/GenBank/DDBJ whole genome shotgun (WGS) entry which is preliminary data.</text>
</comment>
<sequence>MTTPPPLIHAVSTNSKYEVEKTWQLIEPSDGFKGLRIEKRGDMYRIPGSCLINFDMQKSGARKVAQLPDGVPCPKTATPTIGLAIFNNGVRYSYPMWVTNDRRIIIYTNSGGVANFYFPDIVWYADECE</sequence>
<evidence type="ECO:0000313" key="2">
    <source>
        <dbReference type="Proteomes" id="UP001200537"/>
    </source>
</evidence>
<dbReference type="Proteomes" id="UP001200537">
    <property type="component" value="Unassembled WGS sequence"/>
</dbReference>